<organism evidence="6">
    <name type="scientific">Salmonella enterica</name>
    <name type="common">Salmonella choleraesuis</name>
    <dbReference type="NCBI Taxonomy" id="28901"/>
    <lineage>
        <taxon>Bacteria</taxon>
        <taxon>Pseudomonadati</taxon>
        <taxon>Pseudomonadota</taxon>
        <taxon>Gammaproteobacteria</taxon>
        <taxon>Enterobacterales</taxon>
        <taxon>Enterobacteriaceae</taxon>
        <taxon>Salmonella</taxon>
    </lineage>
</organism>
<evidence type="ECO:0000256" key="3">
    <source>
        <dbReference type="ARBA" id="ARBA00023163"/>
    </source>
</evidence>
<reference evidence="6" key="1">
    <citation type="journal article" date="2018" name="Genome Biol.">
        <title>SKESA: strategic k-mer extension for scrupulous assemblies.</title>
        <authorList>
            <person name="Souvorov A."/>
            <person name="Agarwala R."/>
            <person name="Lipman D.J."/>
        </authorList>
    </citation>
    <scope>NUCLEOTIDE SEQUENCE</scope>
    <source>
        <strain evidence="6">MA.CK_98/00010293</strain>
        <strain evidence="5">MA.CK_98/00011463</strain>
    </source>
</reference>
<dbReference type="InterPro" id="IPR018060">
    <property type="entry name" value="HTH_AraC"/>
</dbReference>
<gene>
    <name evidence="6" type="ORF">G8O64_004667</name>
    <name evidence="5" type="ORF">G8V93_004659</name>
</gene>
<evidence type="ECO:0000256" key="1">
    <source>
        <dbReference type="ARBA" id="ARBA00023015"/>
    </source>
</evidence>
<dbReference type="PRINTS" id="PR00032">
    <property type="entry name" value="HTHARAC"/>
</dbReference>
<evidence type="ECO:0000313" key="5">
    <source>
        <dbReference type="EMBL" id="HAG1883079.1"/>
    </source>
</evidence>
<keyword evidence="2" id="KW-0238">DNA-binding</keyword>
<dbReference type="PROSITE" id="PS01124">
    <property type="entry name" value="HTH_ARAC_FAMILY_2"/>
    <property type="match status" value="1"/>
</dbReference>
<dbReference type="Pfam" id="PF12833">
    <property type="entry name" value="HTH_18"/>
    <property type="match status" value="1"/>
</dbReference>
<dbReference type="GO" id="GO:0043565">
    <property type="term" value="F:sequence-specific DNA binding"/>
    <property type="evidence" value="ECO:0007669"/>
    <property type="project" value="InterPro"/>
</dbReference>
<dbReference type="InterPro" id="IPR020449">
    <property type="entry name" value="Tscrpt_reg_AraC-type_HTH"/>
</dbReference>
<dbReference type="PROSITE" id="PS00041">
    <property type="entry name" value="HTH_ARAC_FAMILY_1"/>
    <property type="match status" value="1"/>
</dbReference>
<evidence type="ECO:0000313" key="6">
    <source>
        <dbReference type="EMBL" id="HAG5358969.1"/>
    </source>
</evidence>
<evidence type="ECO:0000256" key="2">
    <source>
        <dbReference type="ARBA" id="ARBA00023125"/>
    </source>
</evidence>
<sequence>MSEYADCSLVYIKKRCTLLLGGQYIDFFPNNLILIRNDKHSNLMTNSSKMCIHFSVDELYKYTLFSRADFIKIKGICRKDHIVVQPYNVGVMSKVFNEFDSMKEQHIKKAAICFLLSYFHLERDFFPFFLSFYSMRHKIATIIKTDVKHQWRLREIASSLCLCISTVKKRLNKEKTSFIKILTECRVQHAANQLLISNKNINTISAECGYSSVSYFIMTFTAYYGLSPHQYAQKHSCLQVY</sequence>
<protein>
    <submittedName>
        <fullName evidence="6">Helix-turn-helix domain-containing protein</fullName>
    </submittedName>
</protein>
<keyword evidence="1" id="KW-0805">Transcription regulation</keyword>
<accession>A0A765FSN3</accession>
<dbReference type="InterPro" id="IPR018062">
    <property type="entry name" value="HTH_AraC-typ_CS"/>
</dbReference>
<feature type="domain" description="HTH araC/xylS-type" evidence="4">
    <location>
        <begin position="137"/>
        <end position="234"/>
    </location>
</feature>
<evidence type="ECO:0000259" key="4">
    <source>
        <dbReference type="PROSITE" id="PS01124"/>
    </source>
</evidence>
<name>A0A765FSN3_SALER</name>
<dbReference type="InterPro" id="IPR009057">
    <property type="entry name" value="Homeodomain-like_sf"/>
</dbReference>
<dbReference type="PANTHER" id="PTHR43280:SF33">
    <property type="entry name" value="HTH-TYPE TRANSCRIPTIONAL REGULATOR APPY-RELATED"/>
    <property type="match status" value="1"/>
</dbReference>
<keyword evidence="3" id="KW-0804">Transcription</keyword>
<dbReference type="EMBL" id="DAAXOF010000030">
    <property type="protein sequence ID" value="HAG1883079.1"/>
    <property type="molecule type" value="Genomic_DNA"/>
</dbReference>
<comment type="caution">
    <text evidence="6">The sequence shown here is derived from an EMBL/GenBank/DDBJ whole genome shotgun (WGS) entry which is preliminary data.</text>
</comment>
<dbReference type="EMBL" id="DAAYQT010000030">
    <property type="protein sequence ID" value="HAG5358969.1"/>
    <property type="molecule type" value="Genomic_DNA"/>
</dbReference>
<reference evidence="6" key="2">
    <citation type="submission" date="2020-02" db="EMBL/GenBank/DDBJ databases">
        <authorList>
            <consortium name="NCBI Pathogen Detection Project"/>
        </authorList>
    </citation>
    <scope>NUCLEOTIDE SEQUENCE</scope>
    <source>
        <strain evidence="6">MA.CK_98/00010293</strain>
        <strain evidence="5">MA.CK_98/00011463</strain>
    </source>
</reference>
<dbReference type="GO" id="GO:0003700">
    <property type="term" value="F:DNA-binding transcription factor activity"/>
    <property type="evidence" value="ECO:0007669"/>
    <property type="project" value="InterPro"/>
</dbReference>
<dbReference type="PANTHER" id="PTHR43280">
    <property type="entry name" value="ARAC-FAMILY TRANSCRIPTIONAL REGULATOR"/>
    <property type="match status" value="1"/>
</dbReference>
<dbReference type="SUPFAM" id="SSF46689">
    <property type="entry name" value="Homeodomain-like"/>
    <property type="match status" value="1"/>
</dbReference>
<dbReference type="Gene3D" id="1.10.10.60">
    <property type="entry name" value="Homeodomain-like"/>
    <property type="match status" value="1"/>
</dbReference>
<dbReference type="AlphaFoldDB" id="A0A765FSN3"/>
<proteinExistence type="predicted"/>
<dbReference type="SMART" id="SM00342">
    <property type="entry name" value="HTH_ARAC"/>
    <property type="match status" value="1"/>
</dbReference>